<evidence type="ECO:0000313" key="2">
    <source>
        <dbReference type="Proteomes" id="UP000279673"/>
    </source>
</evidence>
<proteinExistence type="predicted"/>
<organism evidence="1 2">
    <name type="scientific">Paenirhodobacter hankyongi</name>
    <dbReference type="NCBI Taxonomy" id="2294033"/>
    <lineage>
        <taxon>Bacteria</taxon>
        <taxon>Pseudomonadati</taxon>
        <taxon>Pseudomonadota</taxon>
        <taxon>Alphaproteobacteria</taxon>
        <taxon>Rhodobacterales</taxon>
        <taxon>Rhodobacter group</taxon>
        <taxon>Paenirhodobacter</taxon>
    </lineage>
</organism>
<dbReference type="RefSeq" id="WP_121534357.1">
    <property type="nucleotide sequence ID" value="NZ_RCHI01000015.1"/>
</dbReference>
<sequence length="86" mass="9121">MKGIELCVARSGRERIGIWKARRRGPVLVSGCSANAGALCVARAAFSLLECEVHLLRRISEAHHSSALGRIAERAVAGLAMPDGGR</sequence>
<gene>
    <name evidence="1" type="ORF">DYS74_14240</name>
</gene>
<dbReference type="Proteomes" id="UP000279673">
    <property type="component" value="Unassembled WGS sequence"/>
</dbReference>
<accession>A0A421BKT7</accession>
<comment type="caution">
    <text evidence="1">The sequence shown here is derived from an EMBL/GenBank/DDBJ whole genome shotgun (WGS) entry which is preliminary data.</text>
</comment>
<dbReference type="EMBL" id="RCHI01000015">
    <property type="protein sequence ID" value="RLL63664.1"/>
    <property type="molecule type" value="Genomic_DNA"/>
</dbReference>
<reference evidence="1 2" key="1">
    <citation type="submission" date="2018-10" db="EMBL/GenBank/DDBJ databases">
        <title>Rhodobacter sp . BO-81.</title>
        <authorList>
            <person name="Im W.T."/>
        </authorList>
    </citation>
    <scope>NUCLEOTIDE SEQUENCE [LARGE SCALE GENOMIC DNA]</scope>
    <source>
        <strain evidence="1 2">BO-81</strain>
    </source>
</reference>
<dbReference type="AlphaFoldDB" id="A0A421BKT7"/>
<evidence type="ECO:0000313" key="1">
    <source>
        <dbReference type="EMBL" id="RLL63664.1"/>
    </source>
</evidence>
<name>A0A421BKT7_9RHOB</name>
<protein>
    <submittedName>
        <fullName evidence="1">Uncharacterized protein</fullName>
    </submittedName>
</protein>
<keyword evidence="2" id="KW-1185">Reference proteome</keyword>